<evidence type="ECO:0000256" key="7">
    <source>
        <dbReference type="ARBA" id="ARBA00022842"/>
    </source>
</evidence>
<evidence type="ECO:0000256" key="1">
    <source>
        <dbReference type="ARBA" id="ARBA00000012"/>
    </source>
</evidence>
<dbReference type="SUPFAM" id="SSF51717">
    <property type="entry name" value="Dihydropteroate synthetase-like"/>
    <property type="match status" value="1"/>
</dbReference>
<dbReference type="GO" id="GO:0046872">
    <property type="term" value="F:metal ion binding"/>
    <property type="evidence" value="ECO:0007669"/>
    <property type="project" value="UniProtKB-KW"/>
</dbReference>
<dbReference type="InterPro" id="IPR006390">
    <property type="entry name" value="DHP_synth_dom"/>
</dbReference>
<sequence>VLDFGDRVQIMGIINVTPDSFYDGGRYADAGAAIERALQLVDEGAAIIDVGGESSRPPMYGAAEQVSVDEECRRVLPIIAGVRRQSEAILSIDTVKSEVVRRAFEAGADIINDISALQQDAAMAETAAHLGAPVVLMHRRGNTATMQQNTHYDDLIGEVYGFLEERVKEARAQGVEYVAVDPGLGFGKSCEGNLALMCSLDRFLSLQCPLLVGASRKSF</sequence>
<dbReference type="PROSITE" id="PS00793">
    <property type="entry name" value="DHPS_2"/>
    <property type="match status" value="1"/>
</dbReference>
<name>A0A382N558_9ZZZZ</name>
<dbReference type="InterPro" id="IPR045031">
    <property type="entry name" value="DHP_synth-like"/>
</dbReference>
<dbReference type="Gene3D" id="3.20.20.20">
    <property type="entry name" value="Dihydropteroate synthase-like"/>
    <property type="match status" value="1"/>
</dbReference>
<dbReference type="PANTHER" id="PTHR20941">
    <property type="entry name" value="FOLATE SYNTHESIS PROTEINS"/>
    <property type="match status" value="1"/>
</dbReference>
<keyword evidence="8" id="KW-0289">Folate biosynthesis</keyword>
<comment type="catalytic activity">
    <reaction evidence="1">
        <text>(7,8-dihydropterin-6-yl)methyl diphosphate + 4-aminobenzoate = 7,8-dihydropteroate + diphosphate</text>
        <dbReference type="Rhea" id="RHEA:19949"/>
        <dbReference type="ChEBI" id="CHEBI:17836"/>
        <dbReference type="ChEBI" id="CHEBI:17839"/>
        <dbReference type="ChEBI" id="CHEBI:33019"/>
        <dbReference type="ChEBI" id="CHEBI:72950"/>
        <dbReference type="EC" id="2.5.1.15"/>
    </reaction>
</comment>
<proteinExistence type="predicted"/>
<reference evidence="10" key="1">
    <citation type="submission" date="2018-05" db="EMBL/GenBank/DDBJ databases">
        <authorList>
            <person name="Lanie J.A."/>
            <person name="Ng W.-L."/>
            <person name="Kazmierczak K.M."/>
            <person name="Andrzejewski T.M."/>
            <person name="Davidsen T.M."/>
            <person name="Wayne K.J."/>
            <person name="Tettelin H."/>
            <person name="Glass J.I."/>
            <person name="Rusch D."/>
            <person name="Podicherti R."/>
            <person name="Tsui H.-C.T."/>
            <person name="Winkler M.E."/>
        </authorList>
    </citation>
    <scope>NUCLEOTIDE SEQUENCE</scope>
</reference>
<comment type="pathway">
    <text evidence="3">Cofactor biosynthesis; tetrahydrofolate biosynthesis; 7,8-dihydrofolate from 2-amino-4-hydroxy-6-hydroxymethyl-7,8-dihydropteridine diphosphate and 4-aminobenzoate: step 1/2.</text>
</comment>
<accession>A0A382N558</accession>
<keyword evidence="7" id="KW-0460">Magnesium</keyword>
<evidence type="ECO:0000256" key="5">
    <source>
        <dbReference type="ARBA" id="ARBA00022679"/>
    </source>
</evidence>
<dbReference type="InterPro" id="IPR011005">
    <property type="entry name" value="Dihydropteroate_synth-like_sf"/>
</dbReference>
<dbReference type="Pfam" id="PF00809">
    <property type="entry name" value="Pterin_bind"/>
    <property type="match status" value="1"/>
</dbReference>
<evidence type="ECO:0000256" key="6">
    <source>
        <dbReference type="ARBA" id="ARBA00022723"/>
    </source>
</evidence>
<dbReference type="AlphaFoldDB" id="A0A382N558"/>
<keyword evidence="6" id="KW-0479">Metal-binding</keyword>
<dbReference type="GO" id="GO:0046656">
    <property type="term" value="P:folic acid biosynthetic process"/>
    <property type="evidence" value="ECO:0007669"/>
    <property type="project" value="UniProtKB-KW"/>
</dbReference>
<dbReference type="GO" id="GO:0005829">
    <property type="term" value="C:cytosol"/>
    <property type="evidence" value="ECO:0007669"/>
    <property type="project" value="TreeGrafter"/>
</dbReference>
<evidence type="ECO:0000256" key="2">
    <source>
        <dbReference type="ARBA" id="ARBA00001946"/>
    </source>
</evidence>
<feature type="non-terminal residue" evidence="10">
    <location>
        <position position="219"/>
    </location>
</feature>
<evidence type="ECO:0000256" key="8">
    <source>
        <dbReference type="ARBA" id="ARBA00022909"/>
    </source>
</evidence>
<feature type="non-terminal residue" evidence="10">
    <location>
        <position position="1"/>
    </location>
</feature>
<protein>
    <recommendedName>
        <fullName evidence="4">dihydropteroate synthase</fullName>
        <ecNumber evidence="4">2.5.1.15</ecNumber>
    </recommendedName>
</protein>
<organism evidence="10">
    <name type="scientific">marine metagenome</name>
    <dbReference type="NCBI Taxonomy" id="408172"/>
    <lineage>
        <taxon>unclassified sequences</taxon>
        <taxon>metagenomes</taxon>
        <taxon>ecological metagenomes</taxon>
    </lineage>
</organism>
<dbReference type="InterPro" id="IPR000489">
    <property type="entry name" value="Pterin-binding_dom"/>
</dbReference>
<evidence type="ECO:0000256" key="3">
    <source>
        <dbReference type="ARBA" id="ARBA00004763"/>
    </source>
</evidence>
<keyword evidence="5" id="KW-0808">Transferase</keyword>
<gene>
    <name evidence="10" type="ORF">METZ01_LOCUS307545</name>
</gene>
<dbReference type="EC" id="2.5.1.15" evidence="4"/>
<feature type="domain" description="Pterin-binding" evidence="9">
    <location>
        <begin position="8"/>
        <end position="219"/>
    </location>
</feature>
<comment type="cofactor">
    <cofactor evidence="2">
        <name>Mg(2+)</name>
        <dbReference type="ChEBI" id="CHEBI:18420"/>
    </cofactor>
</comment>
<dbReference type="PROSITE" id="PS50972">
    <property type="entry name" value="PTERIN_BINDING"/>
    <property type="match status" value="1"/>
</dbReference>
<evidence type="ECO:0000256" key="4">
    <source>
        <dbReference type="ARBA" id="ARBA00012458"/>
    </source>
</evidence>
<dbReference type="EMBL" id="UINC01097188">
    <property type="protein sequence ID" value="SVC54691.1"/>
    <property type="molecule type" value="Genomic_DNA"/>
</dbReference>
<dbReference type="PANTHER" id="PTHR20941:SF1">
    <property type="entry name" value="FOLIC ACID SYNTHESIS PROTEIN FOL1"/>
    <property type="match status" value="1"/>
</dbReference>
<dbReference type="NCBIfam" id="TIGR01496">
    <property type="entry name" value="DHPS"/>
    <property type="match status" value="1"/>
</dbReference>
<evidence type="ECO:0000259" key="9">
    <source>
        <dbReference type="PROSITE" id="PS50972"/>
    </source>
</evidence>
<dbReference type="GO" id="GO:0004156">
    <property type="term" value="F:dihydropteroate synthase activity"/>
    <property type="evidence" value="ECO:0007669"/>
    <property type="project" value="UniProtKB-EC"/>
</dbReference>
<dbReference type="GO" id="GO:0046654">
    <property type="term" value="P:tetrahydrofolate biosynthetic process"/>
    <property type="evidence" value="ECO:0007669"/>
    <property type="project" value="TreeGrafter"/>
</dbReference>
<evidence type="ECO:0000313" key="10">
    <source>
        <dbReference type="EMBL" id="SVC54691.1"/>
    </source>
</evidence>
<dbReference type="PROSITE" id="PS00792">
    <property type="entry name" value="DHPS_1"/>
    <property type="match status" value="1"/>
</dbReference>
<dbReference type="CDD" id="cd00739">
    <property type="entry name" value="DHPS"/>
    <property type="match status" value="1"/>
</dbReference>